<evidence type="ECO:0008006" key="4">
    <source>
        <dbReference type="Google" id="ProtNLM"/>
    </source>
</evidence>
<gene>
    <name evidence="2" type="ORF">TKK_020059</name>
</gene>
<keyword evidence="1" id="KW-0732">Signal</keyword>
<keyword evidence="3" id="KW-1185">Reference proteome</keyword>
<evidence type="ECO:0000313" key="2">
    <source>
        <dbReference type="EMBL" id="KAL3384110.1"/>
    </source>
</evidence>
<reference evidence="2 3" key="1">
    <citation type="journal article" date="2024" name="bioRxiv">
        <title>A reference genome for Trichogramma kaykai: A tiny desert-dwelling parasitoid wasp with competing sex-ratio distorters.</title>
        <authorList>
            <person name="Culotta J."/>
            <person name="Lindsey A.R."/>
        </authorList>
    </citation>
    <scope>NUCLEOTIDE SEQUENCE [LARGE SCALE GENOMIC DNA]</scope>
    <source>
        <strain evidence="2 3">KSX58</strain>
    </source>
</reference>
<feature type="signal peptide" evidence="1">
    <location>
        <begin position="1"/>
        <end position="24"/>
    </location>
</feature>
<name>A0ABD2VTR6_9HYME</name>
<dbReference type="AlphaFoldDB" id="A0ABD2VTR6"/>
<protein>
    <recommendedName>
        <fullName evidence="4">Secreted protein</fullName>
    </recommendedName>
</protein>
<dbReference type="Proteomes" id="UP001627154">
    <property type="component" value="Unassembled WGS sequence"/>
</dbReference>
<comment type="caution">
    <text evidence="2">The sequence shown here is derived from an EMBL/GenBank/DDBJ whole genome shotgun (WGS) entry which is preliminary data.</text>
</comment>
<proteinExistence type="predicted"/>
<evidence type="ECO:0000313" key="3">
    <source>
        <dbReference type="Proteomes" id="UP001627154"/>
    </source>
</evidence>
<accession>A0ABD2VTR6</accession>
<evidence type="ECO:0000256" key="1">
    <source>
        <dbReference type="SAM" id="SignalP"/>
    </source>
</evidence>
<dbReference type="EMBL" id="JBJJXI010000178">
    <property type="protein sequence ID" value="KAL3384110.1"/>
    <property type="molecule type" value="Genomic_DNA"/>
</dbReference>
<sequence>MARSSKNCSLLPLAFSFYVQIVSSSKHAHNVQKNSGKSRWKDIAFDEPFKIPQHFFYICVCAYVRRRAGNTRKSSQNFKSVKFQS</sequence>
<organism evidence="2 3">
    <name type="scientific">Trichogramma kaykai</name>
    <dbReference type="NCBI Taxonomy" id="54128"/>
    <lineage>
        <taxon>Eukaryota</taxon>
        <taxon>Metazoa</taxon>
        <taxon>Ecdysozoa</taxon>
        <taxon>Arthropoda</taxon>
        <taxon>Hexapoda</taxon>
        <taxon>Insecta</taxon>
        <taxon>Pterygota</taxon>
        <taxon>Neoptera</taxon>
        <taxon>Endopterygota</taxon>
        <taxon>Hymenoptera</taxon>
        <taxon>Apocrita</taxon>
        <taxon>Proctotrupomorpha</taxon>
        <taxon>Chalcidoidea</taxon>
        <taxon>Trichogrammatidae</taxon>
        <taxon>Trichogramma</taxon>
    </lineage>
</organism>
<feature type="chain" id="PRO_5044765115" description="Secreted protein" evidence="1">
    <location>
        <begin position="25"/>
        <end position="85"/>
    </location>
</feature>